<evidence type="ECO:0000256" key="2">
    <source>
        <dbReference type="SAM" id="Phobius"/>
    </source>
</evidence>
<accession>A0A251J4Y7</accession>
<dbReference type="Gramene" id="Manes.18G052200.3.v8.1">
    <property type="protein sequence ID" value="Manes.18G052200.3.v8.1.CDS.1"/>
    <property type="gene ID" value="Manes.18G052200.v8.1"/>
</dbReference>
<dbReference type="PANTHER" id="PTHR33700:SF25">
    <property type="entry name" value="TRANSMEMBRANE PROTEIN"/>
    <property type="match status" value="1"/>
</dbReference>
<feature type="compositionally biased region" description="Basic and acidic residues" evidence="1">
    <location>
        <begin position="98"/>
        <end position="122"/>
    </location>
</feature>
<dbReference type="PANTHER" id="PTHR33700">
    <property type="entry name" value="MYB-LIKE PROTEIN X"/>
    <property type="match status" value="1"/>
</dbReference>
<keyword evidence="2" id="KW-0812">Transmembrane</keyword>
<feature type="region of interest" description="Disordered" evidence="1">
    <location>
        <begin position="80"/>
        <end position="196"/>
    </location>
</feature>
<gene>
    <name evidence="3" type="ORF">MANES_18G052200</name>
</gene>
<feature type="compositionally biased region" description="Acidic residues" evidence="1">
    <location>
        <begin position="123"/>
        <end position="137"/>
    </location>
</feature>
<name>A0A251J4Y7_MANES</name>
<dbReference type="Proteomes" id="UP000091857">
    <property type="component" value="Chromosome 18"/>
</dbReference>
<evidence type="ECO:0000313" key="3">
    <source>
        <dbReference type="EMBL" id="OAY23104.1"/>
    </source>
</evidence>
<dbReference type="STRING" id="3983.A0A251J4Y7"/>
<evidence type="ECO:0000256" key="1">
    <source>
        <dbReference type="SAM" id="MobiDB-lite"/>
    </source>
</evidence>
<organism evidence="3 4">
    <name type="scientific">Manihot esculenta</name>
    <name type="common">Cassava</name>
    <name type="synonym">Jatropha manihot</name>
    <dbReference type="NCBI Taxonomy" id="3983"/>
    <lineage>
        <taxon>Eukaryota</taxon>
        <taxon>Viridiplantae</taxon>
        <taxon>Streptophyta</taxon>
        <taxon>Embryophyta</taxon>
        <taxon>Tracheophyta</taxon>
        <taxon>Spermatophyta</taxon>
        <taxon>Magnoliopsida</taxon>
        <taxon>eudicotyledons</taxon>
        <taxon>Gunneridae</taxon>
        <taxon>Pentapetalae</taxon>
        <taxon>rosids</taxon>
        <taxon>fabids</taxon>
        <taxon>Malpighiales</taxon>
        <taxon>Euphorbiaceae</taxon>
        <taxon>Crotonoideae</taxon>
        <taxon>Manihoteae</taxon>
        <taxon>Manihot</taxon>
    </lineage>
</organism>
<feature type="transmembrane region" description="Helical" evidence="2">
    <location>
        <begin position="20"/>
        <end position="37"/>
    </location>
</feature>
<feature type="compositionally biased region" description="Acidic residues" evidence="1">
    <location>
        <begin position="80"/>
        <end position="97"/>
    </location>
</feature>
<reference evidence="3 4" key="1">
    <citation type="submission" date="2016-02" db="EMBL/GenBank/DDBJ databases">
        <title>WGS assembly of Manihot esculenta.</title>
        <authorList>
            <person name="Bredeson J.V."/>
            <person name="Prochnik S.E."/>
            <person name="Lyons J.B."/>
            <person name="Schmutz J."/>
            <person name="Grimwood J."/>
            <person name="Vrebalov J."/>
            <person name="Bart R.S."/>
            <person name="Amuge T."/>
            <person name="Ferguson M.E."/>
            <person name="Green R."/>
            <person name="Putnam N."/>
            <person name="Stites J."/>
            <person name="Rounsley S."/>
            <person name="Rokhsar D.S."/>
        </authorList>
    </citation>
    <scope>NUCLEOTIDE SEQUENCE [LARGE SCALE GENOMIC DNA]</scope>
    <source>
        <strain evidence="4">cv. AM560-2</strain>
        <tissue evidence="3">Leaf</tissue>
    </source>
</reference>
<protein>
    <submittedName>
        <fullName evidence="3">Uncharacterized protein</fullName>
    </submittedName>
</protein>
<dbReference type="EMBL" id="CM004404">
    <property type="protein sequence ID" value="OAY23105.1"/>
    <property type="molecule type" value="Genomic_DNA"/>
</dbReference>
<evidence type="ECO:0000313" key="4">
    <source>
        <dbReference type="Proteomes" id="UP000091857"/>
    </source>
</evidence>
<keyword evidence="4" id="KW-1185">Reference proteome</keyword>
<dbReference type="EMBL" id="CM004404">
    <property type="protein sequence ID" value="OAY23104.1"/>
    <property type="molecule type" value="Genomic_DNA"/>
</dbReference>
<dbReference type="OrthoDB" id="1928179at2759"/>
<keyword evidence="2" id="KW-1133">Transmembrane helix</keyword>
<feature type="compositionally biased region" description="Basic and acidic residues" evidence="1">
    <location>
        <begin position="169"/>
        <end position="189"/>
    </location>
</feature>
<dbReference type="AlphaFoldDB" id="A0A251J4Y7"/>
<proteinExistence type="predicted"/>
<keyword evidence="2" id="KW-0472">Membrane</keyword>
<sequence length="316" mass="34878">MLKHSPGRNQRSKGFKVKHFLQICLLLTICIWLLNQLRNSYDKQKAFENSTGDILDKVQSEHPVIKLGRKDLLPQVEETSLEIESDGDKAELEEEIEELKPDDIDDDGRGGGDDEIDGHDQERAEDEETEEVEDLIDVDDRERDVGNEEQDSEEKGNQLEDASSVNHQAQHEGERNSQEAREEHYKGDDASSSVVHNTRTRSTEFQIGGMRKIKWKIGPSVCGTVSNANSNLSSVTGNLGGINTGVATVSKSMVTEIMKLDAAASAISDGNNAFTTINKNNNAAASNQCSESNANETRDCRKKLSISEDIGCISEK</sequence>
<dbReference type="Gramene" id="Manes.18G052200.4.v8.1">
    <property type="protein sequence ID" value="Manes.18G052200.4.v8.1.CDS.1"/>
    <property type="gene ID" value="Manes.18G052200.v8.1"/>
</dbReference>